<protein>
    <submittedName>
        <fullName evidence="1">12812_t:CDS:1</fullName>
    </submittedName>
</protein>
<dbReference type="EMBL" id="CAJVPW010053334">
    <property type="protein sequence ID" value="CAG8769842.1"/>
    <property type="molecule type" value="Genomic_DNA"/>
</dbReference>
<comment type="caution">
    <text evidence="1">The sequence shown here is derived from an EMBL/GenBank/DDBJ whole genome shotgun (WGS) entry which is preliminary data.</text>
</comment>
<keyword evidence="2" id="KW-1185">Reference proteome</keyword>
<evidence type="ECO:0000313" key="2">
    <source>
        <dbReference type="Proteomes" id="UP000789366"/>
    </source>
</evidence>
<feature type="non-terminal residue" evidence="1">
    <location>
        <position position="109"/>
    </location>
</feature>
<accession>A0ACA9QZ53</accession>
<sequence>MNKDKLNEKKSTRGRKPLNFNEDTIDDLGNNYQTISFKEIRKQNKFIRRRKPTNKKRKTTNKKSLKCQKCKENYESIKNVSEKLENIEKKIDEYKIDEIPRYKFPDVSH</sequence>
<organism evidence="1 2">
    <name type="scientific">Cetraspora pellucida</name>
    <dbReference type="NCBI Taxonomy" id="1433469"/>
    <lineage>
        <taxon>Eukaryota</taxon>
        <taxon>Fungi</taxon>
        <taxon>Fungi incertae sedis</taxon>
        <taxon>Mucoromycota</taxon>
        <taxon>Glomeromycotina</taxon>
        <taxon>Glomeromycetes</taxon>
        <taxon>Diversisporales</taxon>
        <taxon>Gigasporaceae</taxon>
        <taxon>Cetraspora</taxon>
    </lineage>
</organism>
<reference evidence="1" key="1">
    <citation type="submission" date="2021-06" db="EMBL/GenBank/DDBJ databases">
        <authorList>
            <person name="Kallberg Y."/>
            <person name="Tangrot J."/>
            <person name="Rosling A."/>
        </authorList>
    </citation>
    <scope>NUCLEOTIDE SEQUENCE</scope>
    <source>
        <strain evidence="1">28 12/20/2015</strain>
    </source>
</reference>
<evidence type="ECO:0000313" key="1">
    <source>
        <dbReference type="EMBL" id="CAG8769842.1"/>
    </source>
</evidence>
<dbReference type="Proteomes" id="UP000789366">
    <property type="component" value="Unassembled WGS sequence"/>
</dbReference>
<proteinExistence type="predicted"/>
<gene>
    <name evidence="1" type="ORF">SPELUC_LOCUS15705</name>
</gene>
<name>A0ACA9QZ53_9GLOM</name>